<dbReference type="Gene3D" id="2.10.25.10">
    <property type="entry name" value="Laminin"/>
    <property type="match status" value="6"/>
</dbReference>
<proteinExistence type="predicted"/>
<dbReference type="InterPro" id="IPR049883">
    <property type="entry name" value="NOTCH1_EGF-like"/>
</dbReference>
<name>A0A8C8AYA2_9STRI</name>
<evidence type="ECO:0000256" key="2">
    <source>
        <dbReference type="ARBA" id="ARBA00022729"/>
    </source>
</evidence>
<evidence type="ECO:0000256" key="5">
    <source>
        <dbReference type="ARBA" id="ARBA00023180"/>
    </source>
</evidence>
<organism evidence="9 10">
    <name type="scientific">Otus sunia</name>
    <name type="common">Oriental scops-owl</name>
    <dbReference type="NCBI Taxonomy" id="257818"/>
    <lineage>
        <taxon>Eukaryota</taxon>
        <taxon>Metazoa</taxon>
        <taxon>Chordata</taxon>
        <taxon>Craniata</taxon>
        <taxon>Vertebrata</taxon>
        <taxon>Euteleostomi</taxon>
        <taxon>Archelosauria</taxon>
        <taxon>Archosauria</taxon>
        <taxon>Dinosauria</taxon>
        <taxon>Saurischia</taxon>
        <taxon>Theropoda</taxon>
        <taxon>Coelurosauria</taxon>
        <taxon>Aves</taxon>
        <taxon>Neognathae</taxon>
        <taxon>Neoaves</taxon>
        <taxon>Telluraves</taxon>
        <taxon>Strigiformes</taxon>
        <taxon>Strigidae</taxon>
        <taxon>Otus</taxon>
    </lineage>
</organism>
<dbReference type="PROSITE" id="PS50026">
    <property type="entry name" value="EGF_3"/>
    <property type="match status" value="3"/>
</dbReference>
<dbReference type="GO" id="GO:0005509">
    <property type="term" value="F:calcium ion binding"/>
    <property type="evidence" value="ECO:0007669"/>
    <property type="project" value="InterPro"/>
</dbReference>
<dbReference type="SMART" id="SM00181">
    <property type="entry name" value="EGF"/>
    <property type="match status" value="9"/>
</dbReference>
<dbReference type="PROSITE" id="PS01187">
    <property type="entry name" value="EGF_CA"/>
    <property type="match status" value="2"/>
</dbReference>
<feature type="disulfide bond" evidence="6">
    <location>
        <begin position="116"/>
        <end position="125"/>
    </location>
</feature>
<feature type="domain" description="EGF-like" evidence="8">
    <location>
        <begin position="91"/>
        <end position="126"/>
    </location>
</feature>
<dbReference type="SUPFAM" id="SSF57184">
    <property type="entry name" value="Growth factor receptor domain"/>
    <property type="match status" value="1"/>
</dbReference>
<dbReference type="InterPro" id="IPR001881">
    <property type="entry name" value="EGF-like_Ca-bd_dom"/>
</dbReference>
<dbReference type="Proteomes" id="UP000694552">
    <property type="component" value="Unplaced"/>
</dbReference>
<dbReference type="InterPro" id="IPR000152">
    <property type="entry name" value="EGF-type_Asp/Asn_hydroxyl_site"/>
</dbReference>
<dbReference type="PRINTS" id="PR00011">
    <property type="entry name" value="EGFLAMININ"/>
</dbReference>
<dbReference type="PROSITE" id="PS00010">
    <property type="entry name" value="ASX_HYDROXYL"/>
    <property type="match status" value="2"/>
</dbReference>
<dbReference type="Pfam" id="PF14670">
    <property type="entry name" value="FXa_inhibition"/>
    <property type="match status" value="3"/>
</dbReference>
<dbReference type="AlphaFoldDB" id="A0A8C8AYA2"/>
<evidence type="ECO:0000256" key="7">
    <source>
        <dbReference type="SAM" id="Phobius"/>
    </source>
</evidence>
<keyword evidence="7" id="KW-0472">Membrane</keyword>
<dbReference type="PANTHER" id="PTHR24050:SF28">
    <property type="entry name" value="UROMODULIN-LIKE"/>
    <property type="match status" value="1"/>
</dbReference>
<keyword evidence="10" id="KW-1185">Reference proteome</keyword>
<evidence type="ECO:0000256" key="6">
    <source>
        <dbReference type="PROSITE-ProRule" id="PRU00076"/>
    </source>
</evidence>
<keyword evidence="2" id="KW-0732">Signal</keyword>
<dbReference type="Ensembl" id="ENSOSUT00000013677.1">
    <property type="protein sequence ID" value="ENSOSUP00000013230.1"/>
    <property type="gene ID" value="ENSOSUG00000009521.1"/>
</dbReference>
<dbReference type="InterPro" id="IPR000742">
    <property type="entry name" value="EGF"/>
</dbReference>
<dbReference type="InterPro" id="IPR013032">
    <property type="entry name" value="EGF-like_CS"/>
</dbReference>
<reference evidence="9" key="1">
    <citation type="submission" date="2025-08" db="UniProtKB">
        <authorList>
            <consortium name="Ensembl"/>
        </authorList>
    </citation>
    <scope>IDENTIFICATION</scope>
</reference>
<dbReference type="PROSITE" id="PS01186">
    <property type="entry name" value="EGF_2"/>
    <property type="match status" value="7"/>
</dbReference>
<comment type="caution">
    <text evidence="6">Lacks conserved residue(s) required for the propagation of feature annotation.</text>
</comment>
<feature type="transmembrane region" description="Helical" evidence="7">
    <location>
        <begin position="73"/>
        <end position="99"/>
    </location>
</feature>
<keyword evidence="5" id="KW-0325">Glycoprotein</keyword>
<dbReference type="Gene3D" id="2.170.300.10">
    <property type="entry name" value="Tie2 ligand-binding domain superfamily"/>
    <property type="match status" value="1"/>
</dbReference>
<evidence type="ECO:0000313" key="9">
    <source>
        <dbReference type="Ensembl" id="ENSOSUP00000013230.1"/>
    </source>
</evidence>
<keyword evidence="4 6" id="KW-1015">Disulfide bond</keyword>
<dbReference type="PANTHER" id="PTHR24050">
    <property type="entry name" value="PA14 DOMAIN-CONTAINING PROTEIN"/>
    <property type="match status" value="1"/>
</dbReference>
<evidence type="ECO:0000256" key="3">
    <source>
        <dbReference type="ARBA" id="ARBA00022737"/>
    </source>
</evidence>
<feature type="domain" description="EGF-like" evidence="8">
    <location>
        <begin position="230"/>
        <end position="270"/>
    </location>
</feature>
<protein>
    <recommendedName>
        <fullName evidence="8">EGF-like domain-containing protein</fullName>
    </recommendedName>
</protein>
<keyword evidence="1 6" id="KW-0245">EGF-like domain</keyword>
<keyword evidence="7" id="KW-1133">Transmembrane helix</keyword>
<dbReference type="InterPro" id="IPR009030">
    <property type="entry name" value="Growth_fac_rcpt_cys_sf"/>
</dbReference>
<reference evidence="9" key="2">
    <citation type="submission" date="2025-09" db="UniProtKB">
        <authorList>
            <consortium name="Ensembl"/>
        </authorList>
    </citation>
    <scope>IDENTIFICATION</scope>
</reference>
<sequence>MIHPLCGSATLLAARADPPTPLFLCPRPNVCVEQELAIVGQRQPCVQAVTRTLKVWKQDCGGRRWCVGYERRYVACTLLIMLSGIILSLLLAAVCSYGVCFNGGSCVEGSSQLCHCSSGFQGPRCQYGKHCHAHSSEFFSPLPFSSADVDECQVHNGGCQHRCVNTLGSYYCECKPGFRLHTDGRTCIGENPCSERNGGCMHRCHSHRGTARCQCHPGYRLAPDSKACEDVNECLTGLALCAHQCLNTHGSFKCTCNPGYELGADGKQCYRIEMEIVNSCEANNGGCSHTCHHTSSGPVCTCNFGYRLEEDRKTCTDINECDSGSHCCQQDCYNYPGGYECACYAGYRLSTDGCGCDGKQKHLAGLLAPSTHPCSAPLLAVCLEHTFGPDCSLTCDDCQNGAACDAEESGCDCPAGWAGLLCDQREWWRRAAPGCPKGFFGKQCRKKCNCANRGRCHRIYGACLCDPGLYGRYCHLGTLPRGSLTGSFPPHPECRCLQQNTQDCDRRDGSCRCKPGYRGERCETRELPRSIRGASPFLLPQPLSP</sequence>
<keyword evidence="3" id="KW-0677">Repeat</keyword>
<dbReference type="Pfam" id="PF07645">
    <property type="entry name" value="EGF_CA"/>
    <property type="match status" value="2"/>
</dbReference>
<dbReference type="SUPFAM" id="SSF57196">
    <property type="entry name" value="EGF/Laminin"/>
    <property type="match status" value="3"/>
</dbReference>
<evidence type="ECO:0000256" key="1">
    <source>
        <dbReference type="ARBA" id="ARBA00022536"/>
    </source>
</evidence>
<evidence type="ECO:0000313" key="10">
    <source>
        <dbReference type="Proteomes" id="UP000694552"/>
    </source>
</evidence>
<feature type="domain" description="EGF-like" evidence="8">
    <location>
        <begin position="148"/>
        <end position="188"/>
    </location>
</feature>
<accession>A0A8C8AYA2</accession>
<dbReference type="InterPro" id="IPR018097">
    <property type="entry name" value="EGF_Ca-bd_CS"/>
</dbReference>
<evidence type="ECO:0000256" key="4">
    <source>
        <dbReference type="ARBA" id="ARBA00023157"/>
    </source>
</evidence>
<dbReference type="PROSITE" id="PS00022">
    <property type="entry name" value="EGF_1"/>
    <property type="match status" value="4"/>
</dbReference>
<keyword evidence="7" id="KW-0812">Transmembrane</keyword>
<dbReference type="Pfam" id="PF12661">
    <property type="entry name" value="hEGF"/>
    <property type="match status" value="1"/>
</dbReference>
<evidence type="ECO:0000259" key="8">
    <source>
        <dbReference type="PROSITE" id="PS50026"/>
    </source>
</evidence>
<dbReference type="SMART" id="SM00179">
    <property type="entry name" value="EGF_CA"/>
    <property type="match status" value="5"/>
</dbReference>
<dbReference type="InterPro" id="IPR052235">
    <property type="entry name" value="Nephronectin_domain"/>
</dbReference>